<keyword evidence="2 10" id="KW-0812">Transmembrane</keyword>
<feature type="transmembrane region" description="Helical" evidence="12">
    <location>
        <begin position="155"/>
        <end position="175"/>
    </location>
</feature>
<evidence type="ECO:0000256" key="10">
    <source>
        <dbReference type="RuleBase" id="RU000688"/>
    </source>
</evidence>
<dbReference type="SUPFAM" id="SSF81321">
    <property type="entry name" value="Family A G protein-coupled receptor-like"/>
    <property type="match status" value="1"/>
</dbReference>
<dbReference type="RefSeq" id="XP_031442761.1">
    <property type="nucleotide sequence ID" value="XM_031586901.2"/>
</dbReference>
<evidence type="ECO:0000259" key="13">
    <source>
        <dbReference type="PROSITE" id="PS50262"/>
    </source>
</evidence>
<keyword evidence="6" id="KW-1015">Disulfide bond</keyword>
<dbReference type="OrthoDB" id="8804420at2759"/>
<dbReference type="AlphaFoldDB" id="A0A6P8H605"/>
<dbReference type="InterPro" id="IPR000248">
    <property type="entry name" value="ATII_rcpt"/>
</dbReference>
<dbReference type="RefSeq" id="XP_031442760.1">
    <property type="nucleotide sequence ID" value="XM_031586900.2"/>
</dbReference>
<evidence type="ECO:0000256" key="1">
    <source>
        <dbReference type="ARBA" id="ARBA00004141"/>
    </source>
</evidence>
<organism evidence="14 15">
    <name type="scientific">Clupea harengus</name>
    <name type="common">Atlantic herring</name>
    <dbReference type="NCBI Taxonomy" id="7950"/>
    <lineage>
        <taxon>Eukaryota</taxon>
        <taxon>Metazoa</taxon>
        <taxon>Chordata</taxon>
        <taxon>Craniata</taxon>
        <taxon>Vertebrata</taxon>
        <taxon>Euteleostomi</taxon>
        <taxon>Actinopterygii</taxon>
        <taxon>Neopterygii</taxon>
        <taxon>Teleostei</taxon>
        <taxon>Clupei</taxon>
        <taxon>Clupeiformes</taxon>
        <taxon>Clupeoidei</taxon>
        <taxon>Clupeidae</taxon>
        <taxon>Clupea</taxon>
    </lineage>
</organism>
<dbReference type="PANTHER" id="PTHR10489">
    <property type="entry name" value="CELL ADHESION MOLECULE"/>
    <property type="match status" value="1"/>
</dbReference>
<evidence type="ECO:0000256" key="11">
    <source>
        <dbReference type="SAM" id="MobiDB-lite"/>
    </source>
</evidence>
<dbReference type="GeneTree" id="ENSGT01130000278303"/>
<evidence type="ECO:0000256" key="4">
    <source>
        <dbReference type="ARBA" id="ARBA00023040"/>
    </source>
</evidence>
<dbReference type="PRINTS" id="PR00237">
    <property type="entry name" value="GPCRRHODOPSN"/>
</dbReference>
<dbReference type="GO" id="GO:0007204">
    <property type="term" value="P:positive regulation of cytosolic calcium ion concentration"/>
    <property type="evidence" value="ECO:0007669"/>
    <property type="project" value="TreeGrafter"/>
</dbReference>
<evidence type="ECO:0000256" key="6">
    <source>
        <dbReference type="ARBA" id="ARBA00023157"/>
    </source>
</evidence>
<dbReference type="PROSITE" id="PS50262">
    <property type="entry name" value="G_PROTEIN_RECEP_F1_2"/>
    <property type="match status" value="1"/>
</dbReference>
<reference evidence="15 16" key="1">
    <citation type="submission" date="2025-04" db="UniProtKB">
        <authorList>
            <consortium name="RefSeq"/>
        </authorList>
    </citation>
    <scope>IDENTIFICATION</scope>
</reference>
<dbReference type="Pfam" id="PF00001">
    <property type="entry name" value="7tm_1"/>
    <property type="match status" value="1"/>
</dbReference>
<feature type="transmembrane region" description="Helical" evidence="12">
    <location>
        <begin position="251"/>
        <end position="269"/>
    </location>
</feature>
<dbReference type="GO" id="GO:0019957">
    <property type="term" value="F:C-C chemokine binding"/>
    <property type="evidence" value="ECO:0007669"/>
    <property type="project" value="TreeGrafter"/>
</dbReference>
<keyword evidence="7 10" id="KW-0675">Receptor</keyword>
<keyword evidence="4 10" id="KW-0297">G-protein coupled receptor</keyword>
<dbReference type="PROSITE" id="PS00237">
    <property type="entry name" value="G_PROTEIN_RECEP_F1_1"/>
    <property type="match status" value="1"/>
</dbReference>
<comment type="subcellular location">
    <subcellularLocation>
        <location evidence="1">Membrane</location>
        <topology evidence="1">Multi-pass membrane protein</topology>
    </subcellularLocation>
</comment>
<sequence>MATLIIVNDSFGNVSIYDEVTHDDASCHHVPPPEHQNKLIPAIYALIFIFGTVGNGLVLLVLCRSPGRRTVANTYMFNLALSDLLFLLSLPFWAVYYALDYHWPFGSLMCKACSAALTLNIYASIFFITCMSIDRYLAIVLPLRSQSRRHLCQARVVSAAVWLLAGCAAVPALALRDTWEIEQQGVTACVLLYPSDDWVVGLALAKSIVGFLVPLVVIVTCYVGIGRHLLGATGAGAGRGLDKNSGNVDHVLKMVVAVVLAFFLCWFPFHTVTLLDVMHHLGALQGCWVRRAVETLLPFTSCLGFSNSAVNPFLYCFVGNHFREQLGRRWGGQGPGGGGASGGGASQQKRGSFSTRLSSLSRKLSDLKDLGFPEAEPV</sequence>
<dbReference type="GO" id="GO:0009897">
    <property type="term" value="C:external side of plasma membrane"/>
    <property type="evidence" value="ECO:0007669"/>
    <property type="project" value="TreeGrafter"/>
</dbReference>
<feature type="domain" description="G-protein coupled receptors family 1 profile" evidence="13">
    <location>
        <begin position="54"/>
        <end position="315"/>
    </location>
</feature>
<keyword evidence="8" id="KW-0325">Glycoprotein</keyword>
<feature type="compositionally biased region" description="Gly residues" evidence="11">
    <location>
        <begin position="329"/>
        <end position="345"/>
    </location>
</feature>
<dbReference type="InterPro" id="IPR017452">
    <property type="entry name" value="GPCR_Rhodpsn_7TM"/>
</dbReference>
<dbReference type="GO" id="GO:0006955">
    <property type="term" value="P:immune response"/>
    <property type="evidence" value="ECO:0007669"/>
    <property type="project" value="TreeGrafter"/>
</dbReference>
<comment type="similarity">
    <text evidence="10">Belongs to the G-protein coupled receptor 1 family.</text>
</comment>
<evidence type="ECO:0000256" key="9">
    <source>
        <dbReference type="ARBA" id="ARBA00023224"/>
    </source>
</evidence>
<feature type="region of interest" description="Disordered" evidence="11">
    <location>
        <begin position="329"/>
        <end position="358"/>
    </location>
</feature>
<evidence type="ECO:0000256" key="8">
    <source>
        <dbReference type="ARBA" id="ARBA00023180"/>
    </source>
</evidence>
<gene>
    <name evidence="15 16" type="primary">LOC105906217</name>
</gene>
<dbReference type="GO" id="GO:0019722">
    <property type="term" value="P:calcium-mediated signaling"/>
    <property type="evidence" value="ECO:0007669"/>
    <property type="project" value="TreeGrafter"/>
</dbReference>
<dbReference type="PRINTS" id="PR00241">
    <property type="entry name" value="ANGIOTENSINR"/>
</dbReference>
<dbReference type="Gene3D" id="1.20.1070.10">
    <property type="entry name" value="Rhodopsin 7-helix transmembrane proteins"/>
    <property type="match status" value="1"/>
</dbReference>
<evidence type="ECO:0000313" key="14">
    <source>
        <dbReference type="Proteomes" id="UP000515152"/>
    </source>
</evidence>
<evidence type="ECO:0000256" key="12">
    <source>
        <dbReference type="SAM" id="Phobius"/>
    </source>
</evidence>
<dbReference type="InterPro" id="IPR000276">
    <property type="entry name" value="GPCR_Rhodpsn"/>
</dbReference>
<evidence type="ECO:0000256" key="2">
    <source>
        <dbReference type="ARBA" id="ARBA00022692"/>
    </source>
</evidence>
<dbReference type="GO" id="GO:0030593">
    <property type="term" value="P:neutrophil chemotaxis"/>
    <property type="evidence" value="ECO:0007669"/>
    <property type="project" value="TreeGrafter"/>
</dbReference>
<evidence type="ECO:0000256" key="5">
    <source>
        <dbReference type="ARBA" id="ARBA00023136"/>
    </source>
</evidence>
<dbReference type="PANTHER" id="PTHR10489:SF952">
    <property type="entry name" value="TYPE-2 ANGIOTENSIN II RECEPTOR"/>
    <property type="match status" value="1"/>
</dbReference>
<feature type="transmembrane region" description="Helical" evidence="12">
    <location>
        <begin position="119"/>
        <end position="143"/>
    </location>
</feature>
<protein>
    <submittedName>
        <fullName evidence="15 16">Type-2 angiotensin II receptor-like</fullName>
    </submittedName>
</protein>
<feature type="compositionally biased region" description="Low complexity" evidence="11">
    <location>
        <begin position="346"/>
        <end position="358"/>
    </location>
</feature>
<evidence type="ECO:0000313" key="16">
    <source>
        <dbReference type="RefSeq" id="XP_031442761.1"/>
    </source>
</evidence>
<proteinExistence type="inferred from homology"/>
<name>A0A6P8H605_CLUHA</name>
<feature type="transmembrane region" description="Helical" evidence="12">
    <location>
        <begin position="42"/>
        <end position="63"/>
    </location>
</feature>
<evidence type="ECO:0000256" key="3">
    <source>
        <dbReference type="ARBA" id="ARBA00022989"/>
    </source>
</evidence>
<dbReference type="KEGG" id="char:105906217"/>
<dbReference type="GeneID" id="105906217"/>
<dbReference type="InterPro" id="IPR050119">
    <property type="entry name" value="CCR1-9-like"/>
</dbReference>
<feature type="transmembrane region" description="Helical" evidence="12">
    <location>
        <begin position="208"/>
        <end position="230"/>
    </location>
</feature>
<keyword evidence="9 10" id="KW-0807">Transducer</keyword>
<evidence type="ECO:0000256" key="7">
    <source>
        <dbReference type="ARBA" id="ARBA00023170"/>
    </source>
</evidence>
<keyword evidence="14" id="KW-1185">Reference proteome</keyword>
<dbReference type="Proteomes" id="UP000515152">
    <property type="component" value="Chromosome 20"/>
</dbReference>
<dbReference type="GO" id="GO:0016493">
    <property type="term" value="F:C-C chemokine receptor activity"/>
    <property type="evidence" value="ECO:0007669"/>
    <property type="project" value="TreeGrafter"/>
</dbReference>
<keyword evidence="3 12" id="KW-1133">Transmembrane helix</keyword>
<evidence type="ECO:0000313" key="15">
    <source>
        <dbReference type="RefSeq" id="XP_031442760.1"/>
    </source>
</evidence>
<accession>A0A6P8H605</accession>
<feature type="transmembrane region" description="Helical" evidence="12">
    <location>
        <begin position="75"/>
        <end position="99"/>
    </location>
</feature>
<keyword evidence="5 12" id="KW-0472">Membrane</keyword>